<comment type="caution">
    <text evidence="5">The sequence shown here is derived from an EMBL/GenBank/DDBJ whole genome shotgun (WGS) entry which is preliminary data.</text>
</comment>
<evidence type="ECO:0000313" key="5">
    <source>
        <dbReference type="EMBL" id="KAE8715477.1"/>
    </source>
</evidence>
<sequence>MKYEIIYCLSCTCIIRQDSIRNTTTPRVKTMSLVSSAEPAITACRNTKLCSVQGSGDGFGLSTQMFGTDKHRPVYLTDSYSRERDEKYFDDSPLEDLTHPSSSEVSRSSFPLQDVSSDRLRDYLEVQSADTFDADTDKMKLMLQELERDLVADNDVDVEDMLGAGLNMEIDGEWSGPIRTESIHEPPKESSSLDSNLNRISSHIEASHVSSRTPKQMLIECAAILAEGNIELASAIINELRQLVSIQGDPPQRIAAYMVEGLAARVAASGKYLYKALKCKEPPSDDRLAAMQFSLRCALVLNSDLWLQMVQL</sequence>
<keyword evidence="2" id="KW-0804">Transcription</keyword>
<evidence type="ECO:0000256" key="4">
    <source>
        <dbReference type="SAM" id="MobiDB-lite"/>
    </source>
</evidence>
<comment type="caution">
    <text evidence="3">Lacks conserved residue(s) required for the propagation of feature annotation.</text>
</comment>
<dbReference type="InterPro" id="IPR005202">
    <property type="entry name" value="TF_GRAS"/>
</dbReference>
<protein>
    <submittedName>
        <fullName evidence="5">Detected protein of confused Function</fullName>
    </submittedName>
</protein>
<evidence type="ECO:0000256" key="3">
    <source>
        <dbReference type="PROSITE-ProRule" id="PRU01191"/>
    </source>
</evidence>
<reference evidence="5" key="1">
    <citation type="submission" date="2019-09" db="EMBL/GenBank/DDBJ databases">
        <title>Draft genome information of white flower Hibiscus syriacus.</title>
        <authorList>
            <person name="Kim Y.-M."/>
        </authorList>
    </citation>
    <scope>NUCLEOTIDE SEQUENCE [LARGE SCALE GENOMIC DNA]</scope>
    <source>
        <strain evidence="5">YM2019G1</strain>
    </source>
</reference>
<proteinExistence type="inferred from homology"/>
<dbReference type="AlphaFoldDB" id="A0A6A3BHG1"/>
<evidence type="ECO:0000256" key="1">
    <source>
        <dbReference type="ARBA" id="ARBA00023015"/>
    </source>
</evidence>
<feature type="region of interest" description="Disordered" evidence="4">
    <location>
        <begin position="91"/>
        <end position="111"/>
    </location>
</feature>
<name>A0A6A3BHG1_HIBSY</name>
<evidence type="ECO:0000313" key="6">
    <source>
        <dbReference type="Proteomes" id="UP000436088"/>
    </source>
</evidence>
<comment type="similarity">
    <text evidence="3">Belongs to the GRAS family.</text>
</comment>
<dbReference type="EMBL" id="VEPZ02000861">
    <property type="protein sequence ID" value="KAE8715477.1"/>
    <property type="molecule type" value="Genomic_DNA"/>
</dbReference>
<keyword evidence="1" id="KW-0805">Transcription regulation</keyword>
<gene>
    <name evidence="5" type="ORF">F3Y22_tig00110174pilonHSYRG00569</name>
</gene>
<feature type="region of interest" description="Leucine repeat I (LRI)" evidence="3">
    <location>
        <begin position="212"/>
        <end position="272"/>
    </location>
</feature>
<evidence type="ECO:0000256" key="2">
    <source>
        <dbReference type="ARBA" id="ARBA00023163"/>
    </source>
</evidence>
<organism evidence="5 6">
    <name type="scientific">Hibiscus syriacus</name>
    <name type="common">Rose of Sharon</name>
    <dbReference type="NCBI Taxonomy" id="106335"/>
    <lineage>
        <taxon>Eukaryota</taxon>
        <taxon>Viridiplantae</taxon>
        <taxon>Streptophyta</taxon>
        <taxon>Embryophyta</taxon>
        <taxon>Tracheophyta</taxon>
        <taxon>Spermatophyta</taxon>
        <taxon>Magnoliopsida</taxon>
        <taxon>eudicotyledons</taxon>
        <taxon>Gunneridae</taxon>
        <taxon>Pentapetalae</taxon>
        <taxon>rosids</taxon>
        <taxon>malvids</taxon>
        <taxon>Malvales</taxon>
        <taxon>Malvaceae</taxon>
        <taxon>Malvoideae</taxon>
        <taxon>Hibiscus</taxon>
    </lineage>
</organism>
<dbReference type="Pfam" id="PF03514">
    <property type="entry name" value="GRAS"/>
    <property type="match status" value="1"/>
</dbReference>
<dbReference type="Proteomes" id="UP000436088">
    <property type="component" value="Unassembled WGS sequence"/>
</dbReference>
<accession>A0A6A3BHG1</accession>
<keyword evidence="6" id="KW-1185">Reference proteome</keyword>
<dbReference type="PROSITE" id="PS50985">
    <property type="entry name" value="GRAS"/>
    <property type="match status" value="1"/>
</dbReference>